<dbReference type="OrthoDB" id="1932564at2759"/>
<dbReference type="AlphaFoldDB" id="A0A8T2PY15"/>
<accession>A0A8T2PY15</accession>
<proteinExistence type="predicted"/>
<name>A0A8T2PY15_CERRI</name>
<comment type="caution">
    <text evidence="1">The sequence shown here is derived from an EMBL/GenBank/DDBJ whole genome shotgun (WGS) entry which is preliminary data.</text>
</comment>
<dbReference type="EMBL" id="CM035444">
    <property type="protein sequence ID" value="KAH7276340.1"/>
    <property type="molecule type" value="Genomic_DNA"/>
</dbReference>
<protein>
    <submittedName>
        <fullName evidence="1">Uncharacterized protein</fullName>
    </submittedName>
</protein>
<evidence type="ECO:0000313" key="1">
    <source>
        <dbReference type="EMBL" id="KAH7276340.1"/>
    </source>
</evidence>
<organism evidence="1 2">
    <name type="scientific">Ceratopteris richardii</name>
    <name type="common">Triangle waterfern</name>
    <dbReference type="NCBI Taxonomy" id="49495"/>
    <lineage>
        <taxon>Eukaryota</taxon>
        <taxon>Viridiplantae</taxon>
        <taxon>Streptophyta</taxon>
        <taxon>Embryophyta</taxon>
        <taxon>Tracheophyta</taxon>
        <taxon>Polypodiopsida</taxon>
        <taxon>Polypodiidae</taxon>
        <taxon>Polypodiales</taxon>
        <taxon>Pteridineae</taxon>
        <taxon>Pteridaceae</taxon>
        <taxon>Parkerioideae</taxon>
        <taxon>Ceratopteris</taxon>
    </lineage>
</organism>
<sequence>MGKKLHLEIIFPGKRFPNVQFKPRRSTRDKHMYQVETKLAGASSVNRDLRDTRLLIGTKFSSLTIASLMSNFLMCIMDKLRVTIKERDPQSRDTRDDNNVRLIEVNHIAGAEVNPLTWYSSSKEGLVRNSMFSEGRPLPFDTWLQRIVSNLLIDKETLKIANQEIVKVATDYVASIISTATGKSIDEYQDPPHWRDKINEYLQRGAYIVQQPIGRKAPQRKPNVSEEVKPSYIHCPRVSLIRGGPYMMRLDYHLQINGNETLAPFFFNKNLTCFFKSEKLCKKLTHEERISRYGHTLRKHGNENLPSLEVTYAFQHNYYGGTLVEGYYKDDSFGVIPWANFQPPELMHTQDELERIKSANLERFDVHKYYAQRPSANVLNAETEREFSNDLEAFLSRLGDDDTNVNAQHPPATMSDEIDGFADEVEASVPFTGGYAQM</sequence>
<dbReference type="EMBL" id="CM035444">
    <property type="protein sequence ID" value="KAH7276339.1"/>
    <property type="molecule type" value="Genomic_DNA"/>
</dbReference>
<keyword evidence="2" id="KW-1185">Reference proteome</keyword>
<gene>
    <name evidence="1" type="ORF">KP509_39G003400</name>
</gene>
<dbReference type="Proteomes" id="UP000825935">
    <property type="component" value="Chromosome 39"/>
</dbReference>
<evidence type="ECO:0000313" key="2">
    <source>
        <dbReference type="Proteomes" id="UP000825935"/>
    </source>
</evidence>
<reference evidence="1" key="1">
    <citation type="submission" date="2021-08" db="EMBL/GenBank/DDBJ databases">
        <title>WGS assembly of Ceratopteris richardii.</title>
        <authorList>
            <person name="Marchant D.B."/>
            <person name="Chen G."/>
            <person name="Jenkins J."/>
            <person name="Shu S."/>
            <person name="Leebens-Mack J."/>
            <person name="Grimwood J."/>
            <person name="Schmutz J."/>
            <person name="Soltis P."/>
            <person name="Soltis D."/>
            <person name="Chen Z.-H."/>
        </authorList>
    </citation>
    <scope>NUCLEOTIDE SEQUENCE</scope>
    <source>
        <strain evidence="1">Whitten #5841</strain>
        <tissue evidence="1">Leaf</tissue>
    </source>
</reference>